<protein>
    <submittedName>
        <fullName evidence="9">ROK family protein</fullName>
    </submittedName>
</protein>
<dbReference type="SUPFAM" id="SSF53697">
    <property type="entry name" value="SIS domain"/>
    <property type="match status" value="1"/>
</dbReference>
<dbReference type="InterPro" id="IPR009057">
    <property type="entry name" value="Homeodomain-like_sf"/>
</dbReference>
<dbReference type="SUPFAM" id="SSF53067">
    <property type="entry name" value="Actin-like ATPase domain"/>
    <property type="match status" value="1"/>
</dbReference>
<keyword evidence="5" id="KW-0238">DNA-binding</keyword>
<dbReference type="Gene3D" id="3.40.50.10490">
    <property type="entry name" value="Glucose-6-phosphate isomerase like protein, domain 1"/>
    <property type="match status" value="1"/>
</dbReference>
<dbReference type="InterPro" id="IPR036388">
    <property type="entry name" value="WH-like_DNA-bd_sf"/>
</dbReference>
<dbReference type="Proteomes" id="UP000434639">
    <property type="component" value="Unassembled WGS sequence"/>
</dbReference>
<gene>
    <name evidence="9" type="ORF">GKZ89_10945</name>
</gene>
<dbReference type="GO" id="GO:0097367">
    <property type="term" value="F:carbohydrate derivative binding"/>
    <property type="evidence" value="ECO:0007669"/>
    <property type="project" value="InterPro"/>
</dbReference>
<dbReference type="OrthoDB" id="9795247at2"/>
<reference evidence="9 10" key="1">
    <citation type="journal article" date="2017" name="Int. J. Syst. Evol. Microbiol.">
        <title>Bacillus mangrovi sp. nov., isolated from a sediment sample from a mangrove forest.</title>
        <authorList>
            <person name="Gupta V."/>
            <person name="Singh P.K."/>
            <person name="Korpole S."/>
            <person name="Tanuku N.R.S."/>
            <person name="Pinnaka A.K."/>
        </authorList>
    </citation>
    <scope>NUCLEOTIDE SEQUENCE [LARGE SCALE GENOMIC DNA]</scope>
    <source>
        <strain evidence="9 10">KCTC 33872</strain>
    </source>
</reference>
<feature type="domain" description="HTH rpiR-type" evidence="7">
    <location>
        <begin position="299"/>
        <end position="375"/>
    </location>
</feature>
<dbReference type="PANTHER" id="PTHR18964:SF165">
    <property type="entry name" value="BETA-GLUCOSIDE KINASE"/>
    <property type="match status" value="1"/>
</dbReference>
<evidence type="ECO:0000256" key="5">
    <source>
        <dbReference type="ARBA" id="ARBA00023125"/>
    </source>
</evidence>
<dbReference type="GO" id="GO:1901135">
    <property type="term" value="P:carbohydrate derivative metabolic process"/>
    <property type="evidence" value="ECO:0007669"/>
    <property type="project" value="InterPro"/>
</dbReference>
<dbReference type="CDD" id="cd05013">
    <property type="entry name" value="SIS_RpiR"/>
    <property type="match status" value="1"/>
</dbReference>
<dbReference type="GO" id="GO:0003677">
    <property type="term" value="F:DNA binding"/>
    <property type="evidence" value="ECO:0007669"/>
    <property type="project" value="UniProtKB-KW"/>
</dbReference>
<dbReference type="GO" id="GO:0003700">
    <property type="term" value="F:DNA-binding transcription factor activity"/>
    <property type="evidence" value="ECO:0007669"/>
    <property type="project" value="InterPro"/>
</dbReference>
<sequence length="558" mass="61396">MRKFIAFDIGGTLIKYSVLLEDGTFAAKYEVETDAHLGGAAIVEKVKDYGKKLADEHDINGICISTAGQVDSKEGSILYASSLIPEYTGIPLKKELENFFQLPVEVENDVNCAGLAESWIGTGKDAKSIFCLTIGTGIGGSYILDNKLHTGHSFSGGEIGYIPIEGSQLQELASTRILIQNVAKLKGISEQDIDGKEIFNLALAGDKVCIDQINRLVYYLSKGIATVAYMMNPEMIIIGGGITAQKEYLYPLIMEQLGKDLIPAILNKTQIEIARNLNDAGMIGALRHFLLQESLQPLKSMTAIIESNMHKLTKREQMIANFIILNLEAVPNKTISEMSRQINVSEATITRFCQKLEFGSYNKLRLMAKEATVSTRIYEPANPSYLTDVKHSYLNMLKKCDSLYDLADIQKFSNQLLSAKQIFLYGTGEMSMVASQLKFKLMKLGIAVDTFSSSYEREMSSYALTPETVVIGLCTTGYSSDIVGIMDNARSRGAVTIGITGQQDSPLARASDVKLLIPAAEEIEGNSSSLSEVSAYYLLDIVFKNMQENQIKELNRKV</sequence>
<keyword evidence="6" id="KW-0804">Transcription</keyword>
<dbReference type="Pfam" id="PF00480">
    <property type="entry name" value="ROK"/>
    <property type="match status" value="1"/>
</dbReference>
<dbReference type="Gene3D" id="3.30.420.40">
    <property type="match status" value="2"/>
</dbReference>
<evidence type="ECO:0000256" key="4">
    <source>
        <dbReference type="ARBA" id="ARBA00023015"/>
    </source>
</evidence>
<comment type="similarity">
    <text evidence="2">Belongs to the ROK (NagC/XylR) family.</text>
</comment>
<evidence type="ECO:0000256" key="3">
    <source>
        <dbReference type="ARBA" id="ARBA00022629"/>
    </source>
</evidence>
<keyword evidence="4" id="KW-0805">Transcription regulation</keyword>
<evidence type="ECO:0000256" key="6">
    <source>
        <dbReference type="ARBA" id="ARBA00023163"/>
    </source>
</evidence>
<dbReference type="Pfam" id="PF01380">
    <property type="entry name" value="SIS"/>
    <property type="match status" value="1"/>
</dbReference>
<evidence type="ECO:0000259" key="7">
    <source>
        <dbReference type="PROSITE" id="PS51071"/>
    </source>
</evidence>
<dbReference type="PANTHER" id="PTHR18964">
    <property type="entry name" value="ROK (REPRESSOR, ORF, KINASE) FAMILY"/>
    <property type="match status" value="1"/>
</dbReference>
<dbReference type="GO" id="GO:0042732">
    <property type="term" value="P:D-xylose metabolic process"/>
    <property type="evidence" value="ECO:0007669"/>
    <property type="project" value="UniProtKB-KW"/>
</dbReference>
<dbReference type="CDD" id="cd24068">
    <property type="entry name" value="ASKHA_NBD_ROK_FnNanK-like"/>
    <property type="match status" value="1"/>
</dbReference>
<comment type="caution">
    <text evidence="9">The sequence shown here is derived from an EMBL/GenBank/DDBJ whole genome shotgun (WGS) entry which is preliminary data.</text>
</comment>
<dbReference type="InterPro" id="IPR046348">
    <property type="entry name" value="SIS_dom_sf"/>
</dbReference>
<accession>A0A7X2V4M0</accession>
<dbReference type="InterPro" id="IPR043129">
    <property type="entry name" value="ATPase_NBD"/>
</dbReference>
<evidence type="ECO:0000256" key="2">
    <source>
        <dbReference type="ARBA" id="ARBA00006479"/>
    </source>
</evidence>
<dbReference type="Pfam" id="PF01418">
    <property type="entry name" value="HTH_6"/>
    <property type="match status" value="1"/>
</dbReference>
<dbReference type="EMBL" id="WMIB01000009">
    <property type="protein sequence ID" value="MTH53922.1"/>
    <property type="molecule type" value="Genomic_DNA"/>
</dbReference>
<name>A0A7X2V4M0_9BACI</name>
<dbReference type="InterPro" id="IPR035472">
    <property type="entry name" value="RpiR-like_SIS"/>
</dbReference>
<feature type="domain" description="SIS" evidence="8">
    <location>
        <begin position="412"/>
        <end position="549"/>
    </location>
</feature>
<dbReference type="SUPFAM" id="SSF46689">
    <property type="entry name" value="Homeodomain-like"/>
    <property type="match status" value="1"/>
</dbReference>
<dbReference type="InterPro" id="IPR001347">
    <property type="entry name" value="SIS_dom"/>
</dbReference>
<dbReference type="RefSeq" id="WP_155112442.1">
    <property type="nucleotide sequence ID" value="NZ_WMIB01000009.1"/>
</dbReference>
<organism evidence="9 10">
    <name type="scientific">Metabacillus mangrovi</name>
    <dbReference type="NCBI Taxonomy" id="1491830"/>
    <lineage>
        <taxon>Bacteria</taxon>
        <taxon>Bacillati</taxon>
        <taxon>Bacillota</taxon>
        <taxon>Bacilli</taxon>
        <taxon>Bacillales</taxon>
        <taxon>Bacillaceae</taxon>
        <taxon>Metabacillus</taxon>
    </lineage>
</organism>
<dbReference type="AlphaFoldDB" id="A0A7X2V4M0"/>
<evidence type="ECO:0000313" key="10">
    <source>
        <dbReference type="Proteomes" id="UP000434639"/>
    </source>
</evidence>
<proteinExistence type="inferred from homology"/>
<dbReference type="PROSITE" id="PS51464">
    <property type="entry name" value="SIS"/>
    <property type="match status" value="1"/>
</dbReference>
<evidence type="ECO:0000259" key="8">
    <source>
        <dbReference type="PROSITE" id="PS51464"/>
    </source>
</evidence>
<dbReference type="InterPro" id="IPR000600">
    <property type="entry name" value="ROK"/>
</dbReference>
<keyword evidence="3" id="KW-0859">Xylose metabolism</keyword>
<dbReference type="Gene3D" id="1.10.10.10">
    <property type="entry name" value="Winged helix-like DNA-binding domain superfamily/Winged helix DNA-binding domain"/>
    <property type="match status" value="1"/>
</dbReference>
<evidence type="ECO:0000313" key="9">
    <source>
        <dbReference type="EMBL" id="MTH53922.1"/>
    </source>
</evidence>
<evidence type="ECO:0000256" key="1">
    <source>
        <dbReference type="ARBA" id="ARBA00002486"/>
    </source>
</evidence>
<keyword evidence="10" id="KW-1185">Reference proteome</keyword>
<keyword evidence="3" id="KW-0119">Carbohydrate metabolism</keyword>
<dbReference type="InterPro" id="IPR000281">
    <property type="entry name" value="HTH_RpiR"/>
</dbReference>
<dbReference type="PROSITE" id="PS51071">
    <property type="entry name" value="HTH_RPIR"/>
    <property type="match status" value="1"/>
</dbReference>
<comment type="function">
    <text evidence="1">Transcriptional repressor of xylose-utilizing enzymes.</text>
</comment>